<name>A0A6J5NHL6_9CAUD</name>
<dbReference type="EMBL" id="LR796639">
    <property type="protein sequence ID" value="CAB4156685.1"/>
    <property type="molecule type" value="Genomic_DNA"/>
</dbReference>
<sequence>MASDKEDVFLDNEKPEEYVYDSEKTSSFPLNLKTKNQFDNVEHSINHWHDGAVTAEILNMEKK</sequence>
<protein>
    <submittedName>
        <fullName evidence="1">Uncharacterized protein</fullName>
    </submittedName>
</protein>
<organism evidence="1">
    <name type="scientific">uncultured Caudovirales phage</name>
    <dbReference type="NCBI Taxonomy" id="2100421"/>
    <lineage>
        <taxon>Viruses</taxon>
        <taxon>Duplodnaviria</taxon>
        <taxon>Heunggongvirae</taxon>
        <taxon>Uroviricota</taxon>
        <taxon>Caudoviricetes</taxon>
        <taxon>Peduoviridae</taxon>
        <taxon>Maltschvirus</taxon>
        <taxon>Maltschvirus maltsch</taxon>
    </lineage>
</organism>
<accession>A0A6J5NHL6</accession>
<gene>
    <name evidence="1" type="ORF">UFOVP658_106</name>
</gene>
<reference evidence="1" key="1">
    <citation type="submission" date="2020-04" db="EMBL/GenBank/DDBJ databases">
        <authorList>
            <person name="Chiriac C."/>
            <person name="Salcher M."/>
            <person name="Ghai R."/>
            <person name="Kavagutti S V."/>
        </authorList>
    </citation>
    <scope>NUCLEOTIDE SEQUENCE</scope>
</reference>
<evidence type="ECO:0000313" key="1">
    <source>
        <dbReference type="EMBL" id="CAB4156685.1"/>
    </source>
</evidence>
<proteinExistence type="predicted"/>